<evidence type="ECO:0000256" key="6">
    <source>
        <dbReference type="SAM" id="MobiDB-lite"/>
    </source>
</evidence>
<evidence type="ECO:0000256" key="3">
    <source>
        <dbReference type="ARBA" id="ARBA00022692"/>
    </source>
</evidence>
<evidence type="ECO:0000256" key="2">
    <source>
        <dbReference type="ARBA" id="ARBA00007049"/>
    </source>
</evidence>
<feature type="transmembrane region" description="Helical" evidence="7">
    <location>
        <begin position="311"/>
        <end position="332"/>
    </location>
</feature>
<evidence type="ECO:0000256" key="1">
    <source>
        <dbReference type="ARBA" id="ARBA00004127"/>
    </source>
</evidence>
<keyword evidence="3 7" id="KW-0812">Transmembrane</keyword>
<accession>A0ABR1PAR0</accession>
<feature type="compositionally biased region" description="Basic and acidic residues" evidence="6">
    <location>
        <begin position="98"/>
        <end position="114"/>
    </location>
</feature>
<sequence length="605" mass="66179">MDQLLGSLFGDRRKPSLSTALGRSWVYRAAHEPEILHMKHIMANPSEVAPLLGNGTANGRHHHPRLHGAEPAVERAPLNSPLLRPDALRRPSQRHLNHQHDPHHHSEEHSSNGDTIRDITIGFADGLTVPFALTAGLSSLGSTKLVVIGGLAELFSGMISMGLGAYLAAATERQHWEAEYERERWEVDHCPDREREEIYEVFDKYGISRGAARGVVEELCVTGDPKREERWLRFMMDFELQLPEPDTSAAWVSAVTMGLSYFVGGLIPMIPYFIMGSAQQALLVSIAITVVILLVFGYVKTWVTIHNKRAGVWGALHTLLIGALAADIQPIIRDLIQPATEKPKTHTLAPFQYFLFSSADNPEVKMVRVANVVLRNRGGATTKEAETTPIKGADLKITAAPAPTPAEPETTDEATTDAVAEVPADAAAEDTTEEDAAAADSQTTPARTKRAARRSSSDKTGKKEARKAERVEKKEVRQEKRDTKKVAKKEARKEANDAKKEARAAAAAEKKEKAAAAAAAAAENPESAGYFARLLSWGRGSPKKEGEEKVEDVDSSDEEDEETQVEETAESQNQEPSVEPVDELYVVNDIPIKMHVAQPQPIAAC</sequence>
<feature type="compositionally biased region" description="Acidic residues" evidence="6">
    <location>
        <begin position="427"/>
        <end position="437"/>
    </location>
</feature>
<feature type="region of interest" description="Disordered" evidence="6">
    <location>
        <begin position="380"/>
        <end position="580"/>
    </location>
</feature>
<dbReference type="CDD" id="cd02435">
    <property type="entry name" value="CCC1"/>
    <property type="match status" value="1"/>
</dbReference>
<evidence type="ECO:0000313" key="9">
    <source>
        <dbReference type="Proteomes" id="UP001430848"/>
    </source>
</evidence>
<protein>
    <submittedName>
        <fullName evidence="8">Protein ccc1</fullName>
    </submittedName>
</protein>
<reference evidence="8 9" key="1">
    <citation type="submission" date="2024-02" db="EMBL/GenBank/DDBJ databases">
        <title>De novo assembly and annotation of 12 fungi associated with fruit tree decline syndrome in Ontario, Canada.</title>
        <authorList>
            <person name="Sulman M."/>
            <person name="Ellouze W."/>
            <person name="Ilyukhin E."/>
        </authorList>
    </citation>
    <scope>NUCLEOTIDE SEQUENCE [LARGE SCALE GENOMIC DNA]</scope>
    <source>
        <strain evidence="8 9">M169</strain>
    </source>
</reference>
<dbReference type="InterPro" id="IPR008217">
    <property type="entry name" value="Ccc1_fam"/>
</dbReference>
<dbReference type="PANTHER" id="PTHR31851">
    <property type="entry name" value="FE(2+)/MN(2+) TRANSPORTER PCL1"/>
    <property type="match status" value="1"/>
</dbReference>
<keyword evidence="5 7" id="KW-0472">Membrane</keyword>
<comment type="caution">
    <text evidence="8">The sequence shown here is derived from an EMBL/GenBank/DDBJ whole genome shotgun (WGS) entry which is preliminary data.</text>
</comment>
<evidence type="ECO:0000313" key="8">
    <source>
        <dbReference type="EMBL" id="KAK7731154.1"/>
    </source>
</evidence>
<gene>
    <name evidence="8" type="primary">CCC1</name>
    <name evidence="8" type="ORF">SLS63_005429</name>
</gene>
<evidence type="ECO:0000256" key="4">
    <source>
        <dbReference type="ARBA" id="ARBA00022989"/>
    </source>
</evidence>
<feature type="transmembrane region" description="Helical" evidence="7">
    <location>
        <begin position="249"/>
        <end position="274"/>
    </location>
</feature>
<feature type="compositionally biased region" description="Low complexity" evidence="6">
    <location>
        <begin position="515"/>
        <end position="524"/>
    </location>
</feature>
<organism evidence="8 9">
    <name type="scientific">Diaporthe eres</name>
    <name type="common">Phomopsis oblonga</name>
    <dbReference type="NCBI Taxonomy" id="83184"/>
    <lineage>
        <taxon>Eukaryota</taxon>
        <taxon>Fungi</taxon>
        <taxon>Dikarya</taxon>
        <taxon>Ascomycota</taxon>
        <taxon>Pezizomycotina</taxon>
        <taxon>Sordariomycetes</taxon>
        <taxon>Sordariomycetidae</taxon>
        <taxon>Diaporthales</taxon>
        <taxon>Diaporthaceae</taxon>
        <taxon>Diaporthe</taxon>
        <taxon>Diaporthe eres species complex</taxon>
    </lineage>
</organism>
<dbReference type="Pfam" id="PF01988">
    <property type="entry name" value="VIT1"/>
    <property type="match status" value="1"/>
</dbReference>
<evidence type="ECO:0000256" key="7">
    <source>
        <dbReference type="SAM" id="Phobius"/>
    </source>
</evidence>
<dbReference type="Proteomes" id="UP001430848">
    <property type="component" value="Unassembled WGS sequence"/>
</dbReference>
<feature type="compositionally biased region" description="Low complexity" evidence="6">
    <location>
        <begin position="416"/>
        <end position="426"/>
    </location>
</feature>
<proteinExistence type="inferred from homology"/>
<evidence type="ECO:0000256" key="5">
    <source>
        <dbReference type="ARBA" id="ARBA00023136"/>
    </source>
</evidence>
<name>A0ABR1PAR0_DIAER</name>
<feature type="region of interest" description="Disordered" evidence="6">
    <location>
        <begin position="92"/>
        <end position="114"/>
    </location>
</feature>
<feature type="transmembrane region" description="Helical" evidence="7">
    <location>
        <begin position="281"/>
        <end position="299"/>
    </location>
</feature>
<feature type="transmembrane region" description="Helical" evidence="7">
    <location>
        <begin position="145"/>
        <end position="169"/>
    </location>
</feature>
<dbReference type="EMBL" id="JAKNSF020000023">
    <property type="protein sequence ID" value="KAK7731154.1"/>
    <property type="molecule type" value="Genomic_DNA"/>
</dbReference>
<comment type="similarity">
    <text evidence="2">Belongs to the CCC1 family.</text>
</comment>
<keyword evidence="4 7" id="KW-1133">Transmembrane helix</keyword>
<feature type="compositionally biased region" description="Acidic residues" evidence="6">
    <location>
        <begin position="548"/>
        <end position="569"/>
    </location>
</feature>
<comment type="subcellular location">
    <subcellularLocation>
        <location evidence="1">Endomembrane system</location>
        <topology evidence="1">Multi-pass membrane protein</topology>
    </subcellularLocation>
</comment>
<keyword evidence="9" id="KW-1185">Reference proteome</keyword>
<feature type="compositionally biased region" description="Basic and acidic residues" evidence="6">
    <location>
        <begin position="455"/>
        <end position="514"/>
    </location>
</feature>